<dbReference type="EMBL" id="CXWC01000001">
    <property type="protein sequence ID" value="CTQ64371.1"/>
    <property type="molecule type" value="Genomic_DNA"/>
</dbReference>
<dbReference type="GeneID" id="97667823"/>
<keyword evidence="3" id="KW-1185">Reference proteome</keyword>
<reference evidence="3" key="1">
    <citation type="submission" date="2015-07" db="EMBL/GenBank/DDBJ databases">
        <authorList>
            <person name="Rodrigo-Torres Lidia"/>
            <person name="Arahal R.David."/>
        </authorList>
    </citation>
    <scope>NUCLEOTIDE SEQUENCE [LARGE SCALE GENOMIC DNA]</scope>
    <source>
        <strain evidence="3">CECT 5096</strain>
    </source>
</reference>
<feature type="chain" id="PRO_5009788064" evidence="1">
    <location>
        <begin position="33"/>
        <end position="128"/>
    </location>
</feature>
<gene>
    <name evidence="2" type="ORF">LA5096_00359</name>
</gene>
<organism evidence="2 3">
    <name type="scientific">Roseibium album</name>
    <dbReference type="NCBI Taxonomy" id="311410"/>
    <lineage>
        <taxon>Bacteria</taxon>
        <taxon>Pseudomonadati</taxon>
        <taxon>Pseudomonadota</taxon>
        <taxon>Alphaproteobacteria</taxon>
        <taxon>Hyphomicrobiales</taxon>
        <taxon>Stappiaceae</taxon>
        <taxon>Roseibium</taxon>
    </lineage>
</organism>
<dbReference type="Proteomes" id="UP000049983">
    <property type="component" value="Unassembled WGS sequence"/>
</dbReference>
<accession>A0A0M7AKM5</accession>
<proteinExistence type="predicted"/>
<dbReference type="PROSITE" id="PS51257">
    <property type="entry name" value="PROKAR_LIPOPROTEIN"/>
    <property type="match status" value="1"/>
</dbReference>
<keyword evidence="1" id="KW-0732">Signal</keyword>
<evidence type="ECO:0000313" key="3">
    <source>
        <dbReference type="Proteomes" id="UP000049983"/>
    </source>
</evidence>
<evidence type="ECO:0000313" key="2">
    <source>
        <dbReference type="EMBL" id="CTQ64371.1"/>
    </source>
</evidence>
<evidence type="ECO:0000256" key="1">
    <source>
        <dbReference type="SAM" id="SignalP"/>
    </source>
</evidence>
<protein>
    <submittedName>
        <fullName evidence="2">Uncharacterized protein</fullName>
    </submittedName>
</protein>
<sequence>MDRQFRTRTQVSRRFKATCRSFLVAVAAIGLAACQQQFQTPSDLLFAPTFNKTRQNLPYTQNTQYDCRNFSGTGWKGIASGVVYDFSNRYQISQAGCFKTQQECQAWLSVMRSYIDVPRFIRCNPHTA</sequence>
<name>A0A0M7AKM5_9HYPH</name>
<dbReference type="AlphaFoldDB" id="A0A0M7AKM5"/>
<dbReference type="OrthoDB" id="7868802at2"/>
<dbReference type="RefSeq" id="WP_144435999.1">
    <property type="nucleotide sequence ID" value="NZ_CANKXR010000007.1"/>
</dbReference>
<feature type="signal peptide" evidence="1">
    <location>
        <begin position="1"/>
        <end position="32"/>
    </location>
</feature>